<dbReference type="PANTHER" id="PTHR23277:SF108">
    <property type="entry name" value="FASCICLIN-3"/>
    <property type="match status" value="1"/>
</dbReference>
<keyword evidence="12" id="KW-1185">Reference proteome</keyword>
<keyword evidence="3" id="KW-0677">Repeat</keyword>
<sequence length="677" mass="76871">MDIQAVNISINQNIIGHVGKNDTHLTCTFPIDINQNFINVAIVARNKNKIFLLSNPVAIFPPDKIATLPPAGDYLSGRVTLTNITTKSTTATMRFDNLKCEDEQDYICTFNSVNVFGGIKYDKSEPTRIFVKAFPLMPERISYVVIALIRKQKRDNSSATFINNRNNILFSTKQNENSSFYTLLTDTVTSNPMKSTENPVSSFREGDTIQFTCTGNIGKPPGKFIWQIIPQQGEPIVYYNETTVVVDQIPDTCSFRGTSNLTVEITADHLKAKVRCFEESLADVKGMFVETEPLDVYYTVREPYITKQPNQEQYDKKTPLITLTCKGDGNPQPTYKWFRQENRRRILSSTNLYIIEDVVQNNSGVYICEVYNTIDEIEYNANSTVKIDIVDKLSSSTESESLKISAVNLILIICAVVIGALVVALVVRKFHCNRHNEKTKEQNCCQKQMDYLLGCCCSNVSSTTDNNVPLTELKDTSDVKQENKSNFRSSGEDKNQVTTVDINPQLETDSIYADPSDAVNQSAKTDLDIRYLLNKSTGDPKLYNSEYEIVDTRRNKEENKLYLKSSTLDFLHNNNVSILLGIPQNSLAEQFWTLIDDHCIENIILLVKKNEKVSEFYPTLDDIFKMNNFEISLDSAERTHKVIMMLTFNLQNKDDYELCYKVIGNYLEAVNTYDCID</sequence>
<keyword evidence="6" id="KW-1015">Disulfide bond</keyword>
<dbReference type="SMART" id="SM00409">
    <property type="entry name" value="IG"/>
    <property type="match status" value="2"/>
</dbReference>
<feature type="compositionally biased region" description="Basic and acidic residues" evidence="8">
    <location>
        <begin position="472"/>
        <end position="494"/>
    </location>
</feature>
<evidence type="ECO:0000313" key="12">
    <source>
        <dbReference type="Proteomes" id="UP000596742"/>
    </source>
</evidence>
<dbReference type="Proteomes" id="UP000596742">
    <property type="component" value="Unassembled WGS sequence"/>
</dbReference>
<evidence type="ECO:0000259" key="10">
    <source>
        <dbReference type="PROSITE" id="PS50835"/>
    </source>
</evidence>
<dbReference type="InterPro" id="IPR013783">
    <property type="entry name" value="Ig-like_fold"/>
</dbReference>
<feature type="region of interest" description="Disordered" evidence="8">
    <location>
        <begin position="468"/>
        <end position="494"/>
    </location>
</feature>
<dbReference type="EMBL" id="UYJE01003162">
    <property type="protein sequence ID" value="VDI17038.1"/>
    <property type="molecule type" value="Genomic_DNA"/>
</dbReference>
<evidence type="ECO:0000256" key="7">
    <source>
        <dbReference type="ARBA" id="ARBA00023180"/>
    </source>
</evidence>
<dbReference type="OrthoDB" id="6158624at2759"/>
<keyword evidence="4" id="KW-0378">Hydrolase</keyword>
<organism evidence="11 12">
    <name type="scientific">Mytilus galloprovincialis</name>
    <name type="common">Mediterranean mussel</name>
    <dbReference type="NCBI Taxonomy" id="29158"/>
    <lineage>
        <taxon>Eukaryota</taxon>
        <taxon>Metazoa</taxon>
        <taxon>Spiralia</taxon>
        <taxon>Lophotrochozoa</taxon>
        <taxon>Mollusca</taxon>
        <taxon>Bivalvia</taxon>
        <taxon>Autobranchia</taxon>
        <taxon>Pteriomorphia</taxon>
        <taxon>Mytilida</taxon>
        <taxon>Mytiloidea</taxon>
        <taxon>Mytilidae</taxon>
        <taxon>Mytilinae</taxon>
        <taxon>Mytilus</taxon>
    </lineage>
</organism>
<evidence type="ECO:0000256" key="6">
    <source>
        <dbReference type="ARBA" id="ARBA00023157"/>
    </source>
</evidence>
<dbReference type="GO" id="GO:0007156">
    <property type="term" value="P:homophilic cell adhesion via plasma membrane adhesion molecules"/>
    <property type="evidence" value="ECO:0007669"/>
    <property type="project" value="TreeGrafter"/>
</dbReference>
<dbReference type="InterPro" id="IPR029021">
    <property type="entry name" value="Prot-tyrosine_phosphatase-like"/>
</dbReference>
<dbReference type="SUPFAM" id="SSF48726">
    <property type="entry name" value="Immunoglobulin"/>
    <property type="match status" value="1"/>
</dbReference>
<feature type="domain" description="Ig-like" evidence="10">
    <location>
        <begin position="303"/>
        <end position="386"/>
    </location>
</feature>
<reference evidence="11" key="1">
    <citation type="submission" date="2018-11" db="EMBL/GenBank/DDBJ databases">
        <authorList>
            <person name="Alioto T."/>
            <person name="Alioto T."/>
        </authorList>
    </citation>
    <scope>NUCLEOTIDE SEQUENCE</scope>
</reference>
<keyword evidence="4" id="KW-0904">Protein phosphatase</keyword>
<dbReference type="InterPro" id="IPR036179">
    <property type="entry name" value="Ig-like_dom_sf"/>
</dbReference>
<evidence type="ECO:0000313" key="11">
    <source>
        <dbReference type="EMBL" id="VDI17038.1"/>
    </source>
</evidence>
<dbReference type="Pfam" id="PF00102">
    <property type="entry name" value="Y_phosphatase"/>
    <property type="match status" value="1"/>
</dbReference>
<protein>
    <recommendedName>
        <fullName evidence="10">Ig-like domain-containing protein</fullName>
    </recommendedName>
</protein>
<keyword evidence="7" id="KW-0325">Glycoprotein</keyword>
<keyword evidence="9" id="KW-0812">Transmembrane</keyword>
<accession>A0A8B6DBX7</accession>
<evidence type="ECO:0000256" key="1">
    <source>
        <dbReference type="ARBA" id="ARBA00004370"/>
    </source>
</evidence>
<comment type="caution">
    <text evidence="11">The sequence shown here is derived from an EMBL/GenBank/DDBJ whole genome shotgun (WGS) entry which is preliminary data.</text>
</comment>
<keyword evidence="2" id="KW-0732">Signal</keyword>
<dbReference type="GO" id="GO:0005912">
    <property type="term" value="C:adherens junction"/>
    <property type="evidence" value="ECO:0007669"/>
    <property type="project" value="TreeGrafter"/>
</dbReference>
<dbReference type="AlphaFoldDB" id="A0A8B6DBX7"/>
<dbReference type="Pfam" id="PF13927">
    <property type="entry name" value="Ig_3"/>
    <property type="match status" value="1"/>
</dbReference>
<dbReference type="GO" id="GO:0007157">
    <property type="term" value="P:heterophilic cell-cell adhesion via plasma membrane cell adhesion molecules"/>
    <property type="evidence" value="ECO:0007669"/>
    <property type="project" value="TreeGrafter"/>
</dbReference>
<dbReference type="SUPFAM" id="SSF52799">
    <property type="entry name" value="(Phosphotyrosine protein) phosphatases II"/>
    <property type="match status" value="1"/>
</dbReference>
<dbReference type="InterPro" id="IPR003599">
    <property type="entry name" value="Ig_sub"/>
</dbReference>
<dbReference type="Gene3D" id="2.60.40.10">
    <property type="entry name" value="Immunoglobulins"/>
    <property type="match status" value="2"/>
</dbReference>
<evidence type="ECO:0000256" key="8">
    <source>
        <dbReference type="SAM" id="MobiDB-lite"/>
    </source>
</evidence>
<feature type="transmembrane region" description="Helical" evidence="9">
    <location>
        <begin position="406"/>
        <end position="427"/>
    </location>
</feature>
<proteinExistence type="predicted"/>
<evidence type="ECO:0000256" key="5">
    <source>
        <dbReference type="ARBA" id="ARBA00023136"/>
    </source>
</evidence>
<keyword evidence="9" id="KW-1133">Transmembrane helix</keyword>
<dbReference type="InterPro" id="IPR051427">
    <property type="entry name" value="Nectin/Nectin-like"/>
</dbReference>
<dbReference type="GO" id="GO:0004725">
    <property type="term" value="F:protein tyrosine phosphatase activity"/>
    <property type="evidence" value="ECO:0007669"/>
    <property type="project" value="InterPro"/>
</dbReference>
<comment type="subcellular location">
    <subcellularLocation>
        <location evidence="1">Membrane</location>
    </subcellularLocation>
</comment>
<evidence type="ECO:0000256" key="9">
    <source>
        <dbReference type="SAM" id="Phobius"/>
    </source>
</evidence>
<evidence type="ECO:0000256" key="3">
    <source>
        <dbReference type="ARBA" id="ARBA00022737"/>
    </source>
</evidence>
<dbReference type="PANTHER" id="PTHR23277">
    <property type="entry name" value="NECTIN-RELATED"/>
    <property type="match status" value="1"/>
</dbReference>
<keyword evidence="5 9" id="KW-0472">Membrane</keyword>
<dbReference type="InterPro" id="IPR007110">
    <property type="entry name" value="Ig-like_dom"/>
</dbReference>
<dbReference type="GO" id="GO:0016020">
    <property type="term" value="C:membrane"/>
    <property type="evidence" value="ECO:0007669"/>
    <property type="project" value="UniProtKB-SubCell"/>
</dbReference>
<evidence type="ECO:0000256" key="4">
    <source>
        <dbReference type="ARBA" id="ARBA00022912"/>
    </source>
</evidence>
<name>A0A8B6DBX7_MYTGA</name>
<evidence type="ECO:0000256" key="2">
    <source>
        <dbReference type="ARBA" id="ARBA00022729"/>
    </source>
</evidence>
<dbReference type="InterPro" id="IPR000242">
    <property type="entry name" value="PTP_cat"/>
</dbReference>
<dbReference type="PROSITE" id="PS50835">
    <property type="entry name" value="IG_LIKE"/>
    <property type="match status" value="1"/>
</dbReference>
<gene>
    <name evidence="11" type="ORF">MGAL_10B087656</name>
</gene>